<reference evidence="1" key="3">
    <citation type="submission" date="2025-09" db="UniProtKB">
        <authorList>
            <consortium name="Ensembl"/>
        </authorList>
    </citation>
    <scope>IDENTIFICATION</scope>
</reference>
<evidence type="ECO:0000313" key="2">
    <source>
        <dbReference type="Proteomes" id="UP000694547"/>
    </source>
</evidence>
<dbReference type="AlphaFoldDB" id="A0A8C8W7V1"/>
<sequence>MSANLGLTEGLSRYLVTKSLKCPLLKILCSNTHYGTRKIIQMLTKYLWSDSSKFEKEPIFIISVWSIKPTFLKEDKDSRKCDSKL</sequence>
<dbReference type="Ensembl" id="ENSPEMT00000040695.1">
    <property type="protein sequence ID" value="ENSPEMP00000037005.1"/>
    <property type="gene ID" value="ENSPEMG00000025309.1"/>
</dbReference>
<name>A0A8C8W7V1_PERMB</name>
<reference evidence="1 2" key="1">
    <citation type="submission" date="2018-10" db="EMBL/GenBank/DDBJ databases">
        <title>Improved assembly of the deer mouse Peromyscus maniculatus genome.</title>
        <authorList>
            <person name="Lassance J.-M."/>
            <person name="Hoekstra H.E."/>
        </authorList>
    </citation>
    <scope>NUCLEOTIDE SEQUENCE [LARGE SCALE GENOMIC DNA]</scope>
</reference>
<accession>A0A8C8W7V1</accession>
<keyword evidence="2" id="KW-1185">Reference proteome</keyword>
<dbReference type="Proteomes" id="UP000694547">
    <property type="component" value="Chromosome 6"/>
</dbReference>
<reference evidence="1" key="2">
    <citation type="submission" date="2025-08" db="UniProtKB">
        <authorList>
            <consortium name="Ensembl"/>
        </authorList>
    </citation>
    <scope>IDENTIFICATION</scope>
</reference>
<protein>
    <submittedName>
        <fullName evidence="1">Uncharacterized protein</fullName>
    </submittedName>
</protein>
<proteinExistence type="predicted"/>
<evidence type="ECO:0000313" key="1">
    <source>
        <dbReference type="Ensembl" id="ENSPEMP00000037005.1"/>
    </source>
</evidence>
<organism evidence="1 2">
    <name type="scientific">Peromyscus maniculatus bairdii</name>
    <name type="common">Prairie deer mouse</name>
    <dbReference type="NCBI Taxonomy" id="230844"/>
    <lineage>
        <taxon>Eukaryota</taxon>
        <taxon>Metazoa</taxon>
        <taxon>Chordata</taxon>
        <taxon>Craniata</taxon>
        <taxon>Vertebrata</taxon>
        <taxon>Euteleostomi</taxon>
        <taxon>Mammalia</taxon>
        <taxon>Eutheria</taxon>
        <taxon>Euarchontoglires</taxon>
        <taxon>Glires</taxon>
        <taxon>Rodentia</taxon>
        <taxon>Myomorpha</taxon>
        <taxon>Muroidea</taxon>
        <taxon>Cricetidae</taxon>
        <taxon>Neotominae</taxon>
        <taxon>Peromyscus</taxon>
    </lineage>
</organism>